<name>E4RNC6_HALHG</name>
<reference evidence="2 3" key="2">
    <citation type="journal article" date="2011" name="J. Bacteriol.">
        <title>Complete Genome Sequence of the Haloalkaliphilic, Hydrogen Producing Halanaerobium hydrogenoformans.</title>
        <authorList>
            <person name="Brown S.D."/>
            <person name="Begemann M.B."/>
            <person name="Mormile M.R."/>
            <person name="Wall J.D."/>
            <person name="Han C.S."/>
            <person name="Goodwin L.A."/>
            <person name="Pitluck S."/>
            <person name="Land M.L."/>
            <person name="Hauser L.J."/>
            <person name="Elias D.A."/>
        </authorList>
    </citation>
    <scope>NUCLEOTIDE SEQUENCE [LARGE SCALE GENOMIC DNA]</scope>
    <source>
        <strain evidence="3">sapolanicus</strain>
    </source>
</reference>
<protein>
    <submittedName>
        <fullName evidence="2">Uncharacterized protein</fullName>
    </submittedName>
</protein>
<reference evidence="2 3" key="1">
    <citation type="submission" date="2010-11" db="EMBL/GenBank/DDBJ databases">
        <title>Complete sequence of Halanaerobium sp. sapolanicus.</title>
        <authorList>
            <consortium name="US DOE Joint Genome Institute"/>
            <person name="Lucas S."/>
            <person name="Copeland A."/>
            <person name="Lapidus A."/>
            <person name="Cheng J.-F."/>
            <person name="Bruce D."/>
            <person name="Goodwin L."/>
            <person name="Pitluck S."/>
            <person name="Davenport K."/>
            <person name="Detter J.C."/>
            <person name="Han C."/>
            <person name="Tapia R."/>
            <person name="Land M."/>
            <person name="Hauser L."/>
            <person name="Jeffries C."/>
            <person name="Kyrpides N."/>
            <person name="Ivanova N."/>
            <person name="Mikhailova N."/>
            <person name="Begemann M.B."/>
            <person name="Mormile M.R."/>
            <person name="Wall J.D."/>
            <person name="Elias D.A."/>
            <person name="Woyke T."/>
        </authorList>
    </citation>
    <scope>NUCLEOTIDE SEQUENCE [LARGE SCALE GENOMIC DNA]</scope>
    <source>
        <strain evidence="3">sapolanicus</strain>
    </source>
</reference>
<dbReference type="EMBL" id="CP002304">
    <property type="protein sequence ID" value="ADQ13594.1"/>
    <property type="molecule type" value="Genomic_DNA"/>
</dbReference>
<keyword evidence="3" id="KW-1185">Reference proteome</keyword>
<proteinExistence type="predicted"/>
<sequence>MKKNANILIILFVLFLTLAGSSIYADSGLDEDIAQRIDNPSDVYELLDSFKMMEGNWFVERNSDVLEEVDFIYNYLGSETIQGRETEKISLEIIDRNKNSNLMYFWLGDEEVQQIEIEGQIIPKQMADMMTDDLLATVFSPITFFSRSQIDQISQFGEVDRLSENIGGNDLDIIRVRADELPEYELESAEIKLADFEDFLIVVFYEYYRSDINENVQFEVTDLELR</sequence>
<gene>
    <name evidence="2" type="ordered locus">Halsa_0103</name>
</gene>
<dbReference type="Proteomes" id="UP000007434">
    <property type="component" value="Chromosome"/>
</dbReference>
<dbReference type="RefSeq" id="WP_013404700.1">
    <property type="nucleotide sequence ID" value="NC_014654.1"/>
</dbReference>
<dbReference type="STRING" id="656519.Halsa_0103"/>
<feature type="chain" id="PRO_5003185588" evidence="1">
    <location>
        <begin position="26"/>
        <end position="226"/>
    </location>
</feature>
<dbReference type="HOGENOM" id="CLU_1223320_0_0_9"/>
<keyword evidence="1" id="KW-0732">Signal</keyword>
<accession>E4RNC6</accession>
<evidence type="ECO:0000313" key="2">
    <source>
        <dbReference type="EMBL" id="ADQ13594.1"/>
    </source>
</evidence>
<dbReference type="AlphaFoldDB" id="E4RNC6"/>
<feature type="signal peptide" evidence="1">
    <location>
        <begin position="1"/>
        <end position="25"/>
    </location>
</feature>
<evidence type="ECO:0000256" key="1">
    <source>
        <dbReference type="SAM" id="SignalP"/>
    </source>
</evidence>
<evidence type="ECO:0000313" key="3">
    <source>
        <dbReference type="Proteomes" id="UP000007434"/>
    </source>
</evidence>
<dbReference type="KEGG" id="has:Halsa_0103"/>
<organism evidence="2 3">
    <name type="scientific">Halanaerobium hydrogeniformans</name>
    <name type="common">Halanaerobium sp. (strain sapolanicus)</name>
    <dbReference type="NCBI Taxonomy" id="656519"/>
    <lineage>
        <taxon>Bacteria</taxon>
        <taxon>Bacillati</taxon>
        <taxon>Bacillota</taxon>
        <taxon>Clostridia</taxon>
        <taxon>Halanaerobiales</taxon>
        <taxon>Halanaerobiaceae</taxon>
        <taxon>Halanaerobium</taxon>
    </lineage>
</organism>